<name>A0AAN6PR94_9PEZI</name>
<gene>
    <name evidence="1" type="ORF">N658DRAFT_361112</name>
</gene>
<organism evidence="1 2">
    <name type="scientific">Parathielavia hyrcaniae</name>
    <dbReference type="NCBI Taxonomy" id="113614"/>
    <lineage>
        <taxon>Eukaryota</taxon>
        <taxon>Fungi</taxon>
        <taxon>Dikarya</taxon>
        <taxon>Ascomycota</taxon>
        <taxon>Pezizomycotina</taxon>
        <taxon>Sordariomycetes</taxon>
        <taxon>Sordariomycetidae</taxon>
        <taxon>Sordariales</taxon>
        <taxon>Chaetomiaceae</taxon>
        <taxon>Parathielavia</taxon>
    </lineage>
</organism>
<dbReference type="EMBL" id="MU863713">
    <property type="protein sequence ID" value="KAK4096467.1"/>
    <property type="molecule type" value="Genomic_DNA"/>
</dbReference>
<protein>
    <submittedName>
        <fullName evidence="1">Uncharacterized protein</fullName>
    </submittedName>
</protein>
<proteinExistence type="predicted"/>
<sequence>MTQLPRILLTSLPLEVLHHVSCYFCSHCLSDDFMRDIRWDRGMKQIWSDQPRIELLNLSKSCRLLRTVAQPVLCHFVCVNETKRQEFFSFVRTLVERPDLRSNVRQVVAGHVWPDWSGGLDSEGPTPEEQVSKPKLIATEVRDGLRKGDWRPLRDILGSSYVPRFQGGPQDERFIPLVSLLFHLTPNLESAVFACNGWPSHETAKALERWNSLIKLTSLKELFFGPNAKEEVEQGGFLLDDVFCLLGSVPELEVLHCDVYHRTGVDPRTRPALADPQCFPHLKELVLTNWHLDIGSLRHVLGAVGPGLTKFTLWQCLQHNIIHNFPSWRQETSGIVLDEALDALQPWRSTLTELSFRLHYHEDDRFDDPVPRSLSRIRELRVLDVDANSFGSAWLAKDEFASVLPPSFCTLKSLRGALRDGFAHMIAVPLGILEAIRAGQLPSLKKIELTDPLEVESIICTGQQWRDTDREWERLAGSFCLAGADLVFRDLDRYEERHDAPTPNGESEEADGYLLGFDA</sequence>
<evidence type="ECO:0000313" key="2">
    <source>
        <dbReference type="Proteomes" id="UP001305647"/>
    </source>
</evidence>
<dbReference type="Gene3D" id="3.80.10.10">
    <property type="entry name" value="Ribonuclease Inhibitor"/>
    <property type="match status" value="1"/>
</dbReference>
<dbReference type="AlphaFoldDB" id="A0AAN6PR94"/>
<dbReference type="SUPFAM" id="SSF52047">
    <property type="entry name" value="RNI-like"/>
    <property type="match status" value="1"/>
</dbReference>
<evidence type="ECO:0000313" key="1">
    <source>
        <dbReference type="EMBL" id="KAK4096467.1"/>
    </source>
</evidence>
<dbReference type="Proteomes" id="UP001305647">
    <property type="component" value="Unassembled WGS sequence"/>
</dbReference>
<keyword evidence="2" id="KW-1185">Reference proteome</keyword>
<reference evidence="1" key="2">
    <citation type="submission" date="2023-05" db="EMBL/GenBank/DDBJ databases">
        <authorList>
            <consortium name="Lawrence Berkeley National Laboratory"/>
            <person name="Steindorff A."/>
            <person name="Hensen N."/>
            <person name="Bonometti L."/>
            <person name="Westerberg I."/>
            <person name="Brannstrom I.O."/>
            <person name="Guillou S."/>
            <person name="Cros-Aarteil S."/>
            <person name="Calhoun S."/>
            <person name="Haridas S."/>
            <person name="Kuo A."/>
            <person name="Mondo S."/>
            <person name="Pangilinan J."/>
            <person name="Riley R."/>
            <person name="Labutti K."/>
            <person name="Andreopoulos B."/>
            <person name="Lipzen A."/>
            <person name="Chen C."/>
            <person name="Yanf M."/>
            <person name="Daum C."/>
            <person name="Ng V."/>
            <person name="Clum A."/>
            <person name="Ohm R."/>
            <person name="Martin F."/>
            <person name="Silar P."/>
            <person name="Natvig D."/>
            <person name="Lalanne C."/>
            <person name="Gautier V."/>
            <person name="Ament-Velasquez S.L."/>
            <person name="Kruys A."/>
            <person name="Hutchinson M.I."/>
            <person name="Powell A.J."/>
            <person name="Barry K."/>
            <person name="Miller A.N."/>
            <person name="Grigoriev I.V."/>
            <person name="Debuchy R."/>
            <person name="Gladieux P."/>
            <person name="Thoren M.H."/>
            <person name="Johannesson H."/>
        </authorList>
    </citation>
    <scope>NUCLEOTIDE SEQUENCE</scope>
    <source>
        <strain evidence="1">CBS 757.83</strain>
    </source>
</reference>
<accession>A0AAN6PR94</accession>
<comment type="caution">
    <text evidence="1">The sequence shown here is derived from an EMBL/GenBank/DDBJ whole genome shotgun (WGS) entry which is preliminary data.</text>
</comment>
<dbReference type="InterPro" id="IPR032675">
    <property type="entry name" value="LRR_dom_sf"/>
</dbReference>
<reference evidence="1" key="1">
    <citation type="journal article" date="2023" name="Mol. Phylogenet. Evol.">
        <title>Genome-scale phylogeny and comparative genomics of the fungal order Sordariales.</title>
        <authorList>
            <person name="Hensen N."/>
            <person name="Bonometti L."/>
            <person name="Westerberg I."/>
            <person name="Brannstrom I.O."/>
            <person name="Guillou S."/>
            <person name="Cros-Aarteil S."/>
            <person name="Calhoun S."/>
            <person name="Haridas S."/>
            <person name="Kuo A."/>
            <person name="Mondo S."/>
            <person name="Pangilinan J."/>
            <person name="Riley R."/>
            <person name="LaButti K."/>
            <person name="Andreopoulos B."/>
            <person name="Lipzen A."/>
            <person name="Chen C."/>
            <person name="Yan M."/>
            <person name="Daum C."/>
            <person name="Ng V."/>
            <person name="Clum A."/>
            <person name="Steindorff A."/>
            <person name="Ohm R.A."/>
            <person name="Martin F."/>
            <person name="Silar P."/>
            <person name="Natvig D.O."/>
            <person name="Lalanne C."/>
            <person name="Gautier V."/>
            <person name="Ament-Velasquez S.L."/>
            <person name="Kruys A."/>
            <person name="Hutchinson M.I."/>
            <person name="Powell A.J."/>
            <person name="Barry K."/>
            <person name="Miller A.N."/>
            <person name="Grigoriev I.V."/>
            <person name="Debuchy R."/>
            <person name="Gladieux P."/>
            <person name="Hiltunen Thoren M."/>
            <person name="Johannesson H."/>
        </authorList>
    </citation>
    <scope>NUCLEOTIDE SEQUENCE</scope>
    <source>
        <strain evidence="1">CBS 757.83</strain>
    </source>
</reference>